<protein>
    <submittedName>
        <fullName evidence="1">Uncharacterized protein</fullName>
    </submittedName>
</protein>
<dbReference type="KEGG" id="tsv:DSM104635_00776"/>
<dbReference type="Proteomes" id="UP000431269">
    <property type="component" value="Chromosome"/>
</dbReference>
<evidence type="ECO:0000313" key="2">
    <source>
        <dbReference type="Proteomes" id="UP000431269"/>
    </source>
</evidence>
<name>A0A6I6MJC2_9CAUL</name>
<organism evidence="1 2">
    <name type="scientific">Terricaulis silvestris</name>
    <dbReference type="NCBI Taxonomy" id="2686094"/>
    <lineage>
        <taxon>Bacteria</taxon>
        <taxon>Pseudomonadati</taxon>
        <taxon>Pseudomonadota</taxon>
        <taxon>Alphaproteobacteria</taxon>
        <taxon>Caulobacterales</taxon>
        <taxon>Caulobacteraceae</taxon>
        <taxon>Terricaulis</taxon>
    </lineage>
</organism>
<reference evidence="2" key="1">
    <citation type="submission" date="2019-12" db="EMBL/GenBank/DDBJ databases">
        <title>Complete genome of Terracaulis silvestris 0127_4.</title>
        <authorList>
            <person name="Vieira S."/>
            <person name="Riedel T."/>
            <person name="Sproer C."/>
            <person name="Pascual J."/>
            <person name="Boedeker C."/>
            <person name="Overmann J."/>
        </authorList>
    </citation>
    <scope>NUCLEOTIDE SEQUENCE [LARGE SCALE GENOMIC DNA]</scope>
    <source>
        <strain evidence="2">0127_4</strain>
    </source>
</reference>
<proteinExistence type="predicted"/>
<dbReference type="AlphaFoldDB" id="A0A6I6MJC2"/>
<evidence type="ECO:0000313" key="1">
    <source>
        <dbReference type="EMBL" id="QGZ93961.1"/>
    </source>
</evidence>
<gene>
    <name evidence="1" type="ORF">DSM104635_00776</name>
</gene>
<dbReference type="RefSeq" id="WP_158764938.1">
    <property type="nucleotide sequence ID" value="NZ_CP047045.1"/>
</dbReference>
<dbReference type="EMBL" id="CP047045">
    <property type="protein sequence ID" value="QGZ93961.1"/>
    <property type="molecule type" value="Genomic_DNA"/>
</dbReference>
<accession>A0A6I6MJC2</accession>
<keyword evidence="2" id="KW-1185">Reference proteome</keyword>
<sequence length="67" mass="7586">MSEPSFEALRTRAYELADTGRYNTWEEIGKALEADGVAMASKRLSADPVLTRMLTTRCEQAKDRYGR</sequence>